<evidence type="ECO:0000256" key="6">
    <source>
        <dbReference type="ARBA" id="ARBA00023049"/>
    </source>
</evidence>
<feature type="domain" description="Peptidase M4" evidence="10">
    <location>
        <begin position="269"/>
        <end position="416"/>
    </location>
</feature>
<reference evidence="13" key="1">
    <citation type="journal article" date="2014" name="Nat. Chem. Biol.">
        <title>Biosynthesis of polybrominated aromatic organic compounds by marine bacteria.</title>
        <authorList>
            <person name="Agarwal V."/>
            <person name="El Gamal A.A."/>
            <person name="Yamanaka K."/>
            <person name="Poth D."/>
            <person name="Kersten R.D."/>
            <person name="Schorn M."/>
            <person name="Allen E.E."/>
            <person name="Moore B.S."/>
        </authorList>
    </citation>
    <scope>NUCLEOTIDE SEQUENCE [LARGE SCALE GENOMIC DNA]</scope>
    <source>
        <strain evidence="13">2ta16</strain>
    </source>
</reference>
<evidence type="ECO:0000259" key="11">
    <source>
        <dbReference type="Pfam" id="PF02868"/>
    </source>
</evidence>
<dbReference type="SUPFAM" id="SSF55486">
    <property type="entry name" value="Metalloproteases ('zincins'), catalytic domain"/>
    <property type="match status" value="1"/>
</dbReference>
<evidence type="ECO:0000256" key="9">
    <source>
        <dbReference type="SAM" id="SignalP"/>
    </source>
</evidence>
<dbReference type="EMBL" id="AUSV01000117">
    <property type="protein sequence ID" value="ESP91338.1"/>
    <property type="molecule type" value="Genomic_DNA"/>
</dbReference>
<dbReference type="Gene3D" id="3.10.170.10">
    <property type="match status" value="1"/>
</dbReference>
<gene>
    <name evidence="12" type="ORF">PL2TA16_00886</name>
</gene>
<dbReference type="InterPro" id="IPR001570">
    <property type="entry name" value="Peptidase_M4_C_domain"/>
</dbReference>
<feature type="active site" evidence="8">
    <location>
        <position position="409"/>
    </location>
</feature>
<dbReference type="GO" id="GO:0046872">
    <property type="term" value="F:metal ion binding"/>
    <property type="evidence" value="ECO:0007669"/>
    <property type="project" value="UniProtKB-KW"/>
</dbReference>
<evidence type="ECO:0000256" key="4">
    <source>
        <dbReference type="ARBA" id="ARBA00022801"/>
    </source>
</evidence>
<evidence type="ECO:0000256" key="3">
    <source>
        <dbReference type="ARBA" id="ARBA00022723"/>
    </source>
</evidence>
<dbReference type="Pfam" id="PF02868">
    <property type="entry name" value="Peptidase_M4_C"/>
    <property type="match status" value="1"/>
</dbReference>
<dbReference type="PANTHER" id="PTHR33794">
    <property type="entry name" value="BACILLOLYSIN"/>
    <property type="match status" value="1"/>
</dbReference>
<evidence type="ECO:0000259" key="10">
    <source>
        <dbReference type="Pfam" id="PF01447"/>
    </source>
</evidence>
<keyword evidence="9" id="KW-0732">Signal</keyword>
<dbReference type="GO" id="GO:0006508">
    <property type="term" value="P:proteolysis"/>
    <property type="evidence" value="ECO:0007669"/>
    <property type="project" value="UniProtKB-KW"/>
</dbReference>
<name>V4HNK7_PSEL2</name>
<dbReference type="RefSeq" id="WP_023401237.1">
    <property type="nucleotide sequence ID" value="NZ_AUSV01000117.1"/>
</dbReference>
<evidence type="ECO:0000256" key="8">
    <source>
        <dbReference type="PIRSR" id="PIRSR623612-1"/>
    </source>
</evidence>
<evidence type="ECO:0000256" key="2">
    <source>
        <dbReference type="ARBA" id="ARBA00022670"/>
    </source>
</evidence>
<dbReference type="InterPro" id="IPR035986">
    <property type="entry name" value="PKD_dom_sf"/>
</dbReference>
<evidence type="ECO:0000313" key="13">
    <source>
        <dbReference type="Proteomes" id="UP000017820"/>
    </source>
</evidence>
<dbReference type="InterPro" id="IPR013856">
    <property type="entry name" value="Peptidase_M4_domain"/>
</dbReference>
<dbReference type="Gene3D" id="1.10.390.10">
    <property type="entry name" value="Neutral Protease Domain 2"/>
    <property type="match status" value="1"/>
</dbReference>
<dbReference type="Gene3D" id="2.60.40.10">
    <property type="entry name" value="Immunoglobulins"/>
    <property type="match status" value="1"/>
</dbReference>
<feature type="domain" description="Peptidase M4 C-terminal" evidence="11">
    <location>
        <begin position="429"/>
        <end position="550"/>
    </location>
</feature>
<comment type="caution">
    <text evidence="12">The sequence shown here is derived from an EMBL/GenBank/DDBJ whole genome shotgun (WGS) entry which is preliminary data.</text>
</comment>
<keyword evidence="2 12" id="KW-0645">Protease</keyword>
<feature type="chain" id="PRO_5004718872" evidence="9">
    <location>
        <begin position="23"/>
        <end position="1108"/>
    </location>
</feature>
<proteinExistence type="inferred from homology"/>
<keyword evidence="6 12" id="KW-0482">Metalloprotease</keyword>
<dbReference type="PATRIC" id="fig|1353533.3.peg.4394"/>
<dbReference type="PRINTS" id="PR00730">
    <property type="entry name" value="THERMOLYSIN"/>
</dbReference>
<keyword evidence="7" id="KW-0865">Zymogen</keyword>
<dbReference type="SUPFAM" id="SSF49299">
    <property type="entry name" value="PKD domain"/>
    <property type="match status" value="1"/>
</dbReference>
<keyword evidence="3" id="KW-0479">Metal-binding</keyword>
<comment type="similarity">
    <text evidence="1">Belongs to the peptidase M4 family.</text>
</comment>
<keyword evidence="5" id="KW-0862">Zinc</keyword>
<dbReference type="GO" id="GO:0004222">
    <property type="term" value="F:metalloendopeptidase activity"/>
    <property type="evidence" value="ECO:0007669"/>
    <property type="project" value="InterPro"/>
</dbReference>
<dbReference type="PANTHER" id="PTHR33794:SF1">
    <property type="entry name" value="BACILLOLYSIN"/>
    <property type="match status" value="1"/>
</dbReference>
<dbReference type="AlphaFoldDB" id="V4HNK7"/>
<feature type="signal peptide" evidence="9">
    <location>
        <begin position="1"/>
        <end position="22"/>
    </location>
</feature>
<dbReference type="InterPro" id="IPR027268">
    <property type="entry name" value="Peptidase_M4/M1_CTD_sf"/>
</dbReference>
<sequence>MKRVDVLLGLSLSILIVSNAFASVESTPLYNKQYLWHEIERAVAIKPQIEATVDSPHLGDNIQYRLMKSVGTTSVYQHYQAFYGDFPILDSNLVIARNADGSIRQTMGKWIRGVVAKLPSQYYSMTNSALHQVVQQMEIVRNAQRIETRKAYVLQDKQLLPVIQIEAWFKDHHETLTLSAIDLKVISQHDNTQYAFTSSPLSNSGYQVGGGIGGSFKLGAVCYSPSPNSMQNCTRYQFDNTSPVGKELLFEDLDANAIFAEFNGYPYVIKKSQQRCILENPYVTTFDAKISETEPVSYLCQSNNENYNKDEIDSTYGTYYSYSAANEAHFNAGLVMQFFHKNLRKIFPEQAQDCSDTGYCIKPLLQKVNKHTILGSNYASWDGTYANYGPGNGGYEFYSLTGLGIVAHEAAHAITQWNSSLGNGDIDRAINEGMSDIAAIAALDYYQHASSGSYTQSQPFLDLFFEQPGQYTNNRKWWYGWDVMAADLPARYFELPSWDGRSIDHWKDFTSTKTGHDNGGVLRKAFYELVKTHGWSIQEAYSLFLRANATQCLFSGISINEFGYCLLDQTEHMTVADKPASVIAANVSDSLAGVGISTGIGLSTLDADTWLNYNTVNYDLSRLDSDLISQIDIVWGDGQVEKWRRSDNTAIYPFLKRKKVVTEDKLMRFSIDVTTTDGTSRSAFNHFFSRKAQTCAPYTNSDLRHSTSLSFGGHQINDLPAGYTGQFAAPRALAKNRDYVLNFSQDLTGKLVSVFFDYNKNGLIESEDEILRNQKITGDSVSFKVNQKATSGLGVLRIALTTNEYDYYIWDGCGVVDNGQVLDVMLDIDSKNLPIISDFEIQPLDNNRVKFINTSQLNVDKSAQYLWRFGFDNKISTEKDPSIVSYPSAGGTFNVSLEVRYSDNSESDTKFDQITLSKVDECPAKISNSANAGVFFIDEIKLFRYSTELATLTNAQGHNPQGYSKFIAPNFEAEQRSNLSVEIATNLIPRSTAERLLENANRGVRFTIWLDKDGDGKFVESESSFDNDPNYSYWLDNSECRSISGSEHCRIKATKSISLPRVSWLEWSKDFYIRAKLEEYPAENTYKKDSCSLFDYGEIHDFRIKVKY</sequence>
<dbReference type="Pfam" id="PF01447">
    <property type="entry name" value="Peptidase_M4"/>
    <property type="match status" value="1"/>
</dbReference>
<evidence type="ECO:0000256" key="7">
    <source>
        <dbReference type="ARBA" id="ARBA00023145"/>
    </source>
</evidence>
<dbReference type="InterPro" id="IPR023612">
    <property type="entry name" value="Peptidase_M4"/>
</dbReference>
<evidence type="ECO:0000256" key="1">
    <source>
        <dbReference type="ARBA" id="ARBA00009388"/>
    </source>
</evidence>
<feature type="active site" description="Proton donor" evidence="8">
    <location>
        <position position="516"/>
    </location>
</feature>
<keyword evidence="4" id="KW-0378">Hydrolase</keyword>
<accession>V4HNK7</accession>
<evidence type="ECO:0000256" key="5">
    <source>
        <dbReference type="ARBA" id="ARBA00022833"/>
    </source>
</evidence>
<dbReference type="InterPro" id="IPR013783">
    <property type="entry name" value="Ig-like_fold"/>
</dbReference>
<protein>
    <submittedName>
        <fullName evidence="12">Zinc metalloprotease (Elastase)</fullName>
    </submittedName>
</protein>
<dbReference type="InterPro" id="IPR050728">
    <property type="entry name" value="Zinc_Metalloprotease_M4"/>
</dbReference>
<organism evidence="12 13">
    <name type="scientific">Pseudoalteromonas luteoviolacea (strain 2ta16)</name>
    <dbReference type="NCBI Taxonomy" id="1353533"/>
    <lineage>
        <taxon>Bacteria</taxon>
        <taxon>Pseudomonadati</taxon>
        <taxon>Pseudomonadota</taxon>
        <taxon>Gammaproteobacteria</taxon>
        <taxon>Alteromonadales</taxon>
        <taxon>Pseudoalteromonadaceae</taxon>
        <taxon>Pseudoalteromonas</taxon>
    </lineage>
</organism>
<dbReference type="Proteomes" id="UP000017820">
    <property type="component" value="Unassembled WGS sequence"/>
</dbReference>
<evidence type="ECO:0000313" key="12">
    <source>
        <dbReference type="EMBL" id="ESP91338.1"/>
    </source>
</evidence>